<keyword evidence="1" id="KW-0812">Transmembrane</keyword>
<dbReference type="RefSeq" id="WP_285610882.1">
    <property type="nucleotide sequence ID" value="NZ_BSSD01000004.1"/>
</dbReference>
<proteinExistence type="predicted"/>
<organism evidence="2 3">
    <name type="scientific">Actinokineospora globicatena</name>
    <dbReference type="NCBI Taxonomy" id="103729"/>
    <lineage>
        <taxon>Bacteria</taxon>
        <taxon>Bacillati</taxon>
        <taxon>Actinomycetota</taxon>
        <taxon>Actinomycetes</taxon>
        <taxon>Pseudonocardiales</taxon>
        <taxon>Pseudonocardiaceae</taxon>
        <taxon>Actinokineospora</taxon>
    </lineage>
</organism>
<evidence type="ECO:0000256" key="1">
    <source>
        <dbReference type="SAM" id="Phobius"/>
    </source>
</evidence>
<gene>
    <name evidence="2" type="ORF">Aglo03_30750</name>
</gene>
<feature type="transmembrane region" description="Helical" evidence="1">
    <location>
        <begin position="35"/>
        <end position="56"/>
    </location>
</feature>
<dbReference type="EMBL" id="BSSD01000004">
    <property type="protein sequence ID" value="GLW92259.1"/>
    <property type="molecule type" value="Genomic_DNA"/>
</dbReference>
<reference evidence="2" key="1">
    <citation type="submission" date="2023-02" db="EMBL/GenBank/DDBJ databases">
        <title>Actinokineospora globicatena NBRC 15670.</title>
        <authorList>
            <person name="Ichikawa N."/>
            <person name="Sato H."/>
            <person name="Tonouchi N."/>
        </authorList>
    </citation>
    <scope>NUCLEOTIDE SEQUENCE</scope>
    <source>
        <strain evidence="2">NBRC 15670</strain>
    </source>
</reference>
<name>A0A9W6QPI6_9PSEU</name>
<keyword evidence="1" id="KW-1133">Transmembrane helix</keyword>
<evidence type="ECO:0000313" key="2">
    <source>
        <dbReference type="EMBL" id="GLW92259.1"/>
    </source>
</evidence>
<evidence type="ECO:0000313" key="3">
    <source>
        <dbReference type="Proteomes" id="UP001165042"/>
    </source>
</evidence>
<dbReference type="Proteomes" id="UP001165042">
    <property type="component" value="Unassembled WGS sequence"/>
</dbReference>
<keyword evidence="1" id="KW-0472">Membrane</keyword>
<sequence>MPAMFLVSYLFAAVVTHRLVGVVVGSTSADHRRDAIWLIGLVWGGSSLGPGVVLAIGRAQELAAMF</sequence>
<dbReference type="AlphaFoldDB" id="A0A9W6QPI6"/>
<protein>
    <submittedName>
        <fullName evidence="2">Uncharacterized protein</fullName>
    </submittedName>
</protein>
<accession>A0A9W6QPI6</accession>
<keyword evidence="3" id="KW-1185">Reference proteome</keyword>
<comment type="caution">
    <text evidence="2">The sequence shown here is derived from an EMBL/GenBank/DDBJ whole genome shotgun (WGS) entry which is preliminary data.</text>
</comment>